<evidence type="ECO:0000313" key="1">
    <source>
        <dbReference type="EMBL" id="SKB90588.1"/>
    </source>
</evidence>
<dbReference type="RefSeq" id="WP_079666998.1">
    <property type="nucleotide sequence ID" value="NZ_FUYZ01000005.1"/>
</dbReference>
<name>A0A1T5F3I3_9FLAO</name>
<proteinExistence type="predicted"/>
<keyword evidence="2" id="KW-1185">Reference proteome</keyword>
<evidence type="ECO:0000313" key="2">
    <source>
        <dbReference type="Proteomes" id="UP000191112"/>
    </source>
</evidence>
<dbReference type="InterPro" id="IPR029016">
    <property type="entry name" value="GAF-like_dom_sf"/>
</dbReference>
<dbReference type="EMBL" id="FUYZ01000005">
    <property type="protein sequence ID" value="SKB90588.1"/>
    <property type="molecule type" value="Genomic_DNA"/>
</dbReference>
<dbReference type="SUPFAM" id="SSF58113">
    <property type="entry name" value="Apolipoprotein A-I"/>
    <property type="match status" value="1"/>
</dbReference>
<dbReference type="AlphaFoldDB" id="A0A1T5F3I3"/>
<dbReference type="STRING" id="619805.SAMN05660477_01749"/>
<dbReference type="Proteomes" id="UP000191112">
    <property type="component" value="Unassembled WGS sequence"/>
</dbReference>
<gene>
    <name evidence="1" type="ORF">SAMN05660477_01749</name>
</gene>
<evidence type="ECO:0008006" key="3">
    <source>
        <dbReference type="Google" id="ProtNLM"/>
    </source>
</evidence>
<sequence>MTFNQPFDSPFQITFTFKTLIDEIKSLAEVDKLYAERHEYILNELEKNPNLGLALSDRLLSENDYFYKQLLSELFPPLLTNNEIKAVGIPFANFIYNPTKRFQKIIENAGEEFYLQISGFTAEQFYVLSCCVILESYFGTPVKIDFPFIYDIPNKDGYLNHYRILTNADFIEIKTTETSKILTQEEIEELVDNFDNIDLWKEKFPPSSWELTGFGIVSMYDATSEIAVSNLKSQLIQAKDDYRNIKSDITNIFRSIFRLSDLEIGYTAINYKENKFEITPINTVIESKILSTIPKQFLSDKVHEALLQNAKDQRRYFSISDIDKVELQKTDAFIVSTFKNLGIKSAIFAPLYKDGKLLGIMELTSSRKALNSINANKMDSVIIYLEDTINQLYENLENHVVALIQQEYTAIHPSVYWKFHDEAMKHINIANEHVDKSPYKSIIFDKLIPFYGQSDVKNSSNERNKAIVKDIKTNLDILNNLLATLTSSEDLQPIFDKLTSKKNELKFGLKANTESEIQSFLQEEIYPTLNRLKFESLSNNEEITTYFKQLEKNSPVIYHYRKQFDDSISMINKELSNLLDKRQDEQQKRFPFYYERFKTDGVEHNFYMGASIAPWLSFDNVYLKNLRLWQLRVMTESEIKFRELTKKLPMKLDITSLILVYSAPISIRFRMDEKRFDVDGSYNARYEMIKKRIDKSLIKNTTERLVQTGKLSVVFSQETEKYDYLKFIKILQNEGHLEDNIEIVDIEDLQGIAGLQAIRVGINYDPTPMQYEFYPEI</sequence>
<dbReference type="Gene3D" id="3.30.450.40">
    <property type="match status" value="1"/>
</dbReference>
<reference evidence="1 2" key="1">
    <citation type="submission" date="2017-02" db="EMBL/GenBank/DDBJ databases">
        <authorList>
            <person name="Peterson S.W."/>
        </authorList>
    </citation>
    <scope>NUCLEOTIDE SEQUENCE [LARGE SCALE GENOMIC DNA]</scope>
    <source>
        <strain evidence="1 2">DSM 22323</strain>
    </source>
</reference>
<accession>A0A1T5F3I3</accession>
<organism evidence="1 2">
    <name type="scientific">Soonwooa buanensis</name>
    <dbReference type="NCBI Taxonomy" id="619805"/>
    <lineage>
        <taxon>Bacteria</taxon>
        <taxon>Pseudomonadati</taxon>
        <taxon>Bacteroidota</taxon>
        <taxon>Flavobacteriia</taxon>
        <taxon>Flavobacteriales</taxon>
        <taxon>Weeksellaceae</taxon>
        <taxon>Chryseobacterium group</taxon>
        <taxon>Soonwooa</taxon>
    </lineage>
</organism>
<dbReference type="OrthoDB" id="627374at2"/>
<protein>
    <recommendedName>
        <fullName evidence="3">GAF domain-containing protein</fullName>
    </recommendedName>
</protein>